<keyword evidence="1" id="KW-0732">Signal</keyword>
<dbReference type="AlphaFoldDB" id="A0A9P4NKM9"/>
<evidence type="ECO:0000313" key="3">
    <source>
        <dbReference type="Proteomes" id="UP000800235"/>
    </source>
</evidence>
<dbReference type="Proteomes" id="UP000800235">
    <property type="component" value="Unassembled WGS sequence"/>
</dbReference>
<name>A0A9P4NKM9_9PEZI</name>
<dbReference type="EMBL" id="MU007070">
    <property type="protein sequence ID" value="KAF2425348.1"/>
    <property type="molecule type" value="Genomic_DNA"/>
</dbReference>
<feature type="chain" id="PRO_5040414611" evidence="1">
    <location>
        <begin position="21"/>
        <end position="168"/>
    </location>
</feature>
<accession>A0A9P4NKM9</accession>
<keyword evidence="3" id="KW-1185">Reference proteome</keyword>
<gene>
    <name evidence="2" type="ORF">EJ08DRAFT_652136</name>
</gene>
<feature type="signal peptide" evidence="1">
    <location>
        <begin position="1"/>
        <end position="20"/>
    </location>
</feature>
<sequence length="168" mass="19195">MNIIFRTLTLLLVAFKFVLCAPLDEDTSPFGTNINTHQPNDTTLKALYPRRAGPCVKLCTDSDLRGICQTFCKGPGTPKGSISYNNCFFVNSGYEVSSIEFTDSKKAGDMHCFLYRSNDRCDLNMTRKDSDWTLIRSCVMNFKGLKRKNPNENWNDVVKSVDCYWDWD</sequence>
<organism evidence="2 3">
    <name type="scientific">Tothia fuscella</name>
    <dbReference type="NCBI Taxonomy" id="1048955"/>
    <lineage>
        <taxon>Eukaryota</taxon>
        <taxon>Fungi</taxon>
        <taxon>Dikarya</taxon>
        <taxon>Ascomycota</taxon>
        <taxon>Pezizomycotina</taxon>
        <taxon>Dothideomycetes</taxon>
        <taxon>Pleosporomycetidae</taxon>
        <taxon>Venturiales</taxon>
        <taxon>Cylindrosympodiaceae</taxon>
        <taxon>Tothia</taxon>
    </lineage>
</organism>
<evidence type="ECO:0000313" key="2">
    <source>
        <dbReference type="EMBL" id="KAF2425348.1"/>
    </source>
</evidence>
<reference evidence="2" key="1">
    <citation type="journal article" date="2020" name="Stud. Mycol.">
        <title>101 Dothideomycetes genomes: a test case for predicting lifestyles and emergence of pathogens.</title>
        <authorList>
            <person name="Haridas S."/>
            <person name="Albert R."/>
            <person name="Binder M."/>
            <person name="Bloem J."/>
            <person name="Labutti K."/>
            <person name="Salamov A."/>
            <person name="Andreopoulos B."/>
            <person name="Baker S."/>
            <person name="Barry K."/>
            <person name="Bills G."/>
            <person name="Bluhm B."/>
            <person name="Cannon C."/>
            <person name="Castanera R."/>
            <person name="Culley D."/>
            <person name="Daum C."/>
            <person name="Ezra D."/>
            <person name="Gonzalez J."/>
            <person name="Henrissat B."/>
            <person name="Kuo A."/>
            <person name="Liang C."/>
            <person name="Lipzen A."/>
            <person name="Lutzoni F."/>
            <person name="Magnuson J."/>
            <person name="Mondo S."/>
            <person name="Nolan M."/>
            <person name="Ohm R."/>
            <person name="Pangilinan J."/>
            <person name="Park H.-J."/>
            <person name="Ramirez L."/>
            <person name="Alfaro M."/>
            <person name="Sun H."/>
            <person name="Tritt A."/>
            <person name="Yoshinaga Y."/>
            <person name="Zwiers L.-H."/>
            <person name="Turgeon B."/>
            <person name="Goodwin S."/>
            <person name="Spatafora J."/>
            <person name="Crous P."/>
            <person name="Grigoriev I."/>
        </authorList>
    </citation>
    <scope>NUCLEOTIDE SEQUENCE</scope>
    <source>
        <strain evidence="2">CBS 130266</strain>
    </source>
</reference>
<comment type="caution">
    <text evidence="2">The sequence shown here is derived from an EMBL/GenBank/DDBJ whole genome shotgun (WGS) entry which is preliminary data.</text>
</comment>
<evidence type="ECO:0000256" key="1">
    <source>
        <dbReference type="SAM" id="SignalP"/>
    </source>
</evidence>
<proteinExistence type="predicted"/>
<protein>
    <submittedName>
        <fullName evidence="2">Uncharacterized protein</fullName>
    </submittedName>
</protein>